<protein>
    <recommendedName>
        <fullName evidence="2">ribonuclease H</fullName>
        <ecNumber evidence="2">3.1.26.4</ecNumber>
    </recommendedName>
</protein>
<dbReference type="EMBL" id="JBBPFD010000002">
    <property type="protein sequence ID" value="KAK7938472.1"/>
    <property type="molecule type" value="Genomic_DNA"/>
</dbReference>
<dbReference type="SUPFAM" id="SSF53098">
    <property type="entry name" value="Ribonuclease H-like"/>
    <property type="match status" value="1"/>
</dbReference>
<evidence type="ECO:0000259" key="4">
    <source>
        <dbReference type="PROSITE" id="PS50994"/>
    </source>
</evidence>
<feature type="region of interest" description="Disordered" evidence="3">
    <location>
        <begin position="1077"/>
        <end position="1103"/>
    </location>
</feature>
<name>A0AAW0Q2N3_9GOBI</name>
<evidence type="ECO:0000313" key="6">
    <source>
        <dbReference type="Proteomes" id="UP001460270"/>
    </source>
</evidence>
<accession>A0AAW0Q2N3</accession>
<sequence>MQDYVTYPAQQQVGDAYEQQQSYPSVERSVERIARMTSLTPPPPVEQWSVFEGARARNPYEDEYSLPLPSSTPVHYRQRPAVEDTSATVALLHRVLDDNQRMQRQMMEMQQRLDTRSTPPPPLSSQMPATAQTQVYNAPLTQDHSQLLPPPPPAQVFSFTSPTDTNEYWPPPPPPVSDDFIKPLPPPPPPQTVVSELTGLVRGMTVTPQEQPQHLADLHQTPLRVQTPEYCSPYTPPRYESAHIRPLPLPQHEMVYRGPKPTIPTFTKGDPREFARLKVALENLLPEDATERFKYQILLDHLKHEDALLIADSYINSAQPYTDTMSSLTERYGQPHQLALRKIADLMESSSIARGDTAGFKRFALRVRALVGLLEQLGESGQTELCCGSHVTRLLSKLPQDMRAEFKRFLYPMRVTIPSLLHFSDWLNYELKIQETVYESLHSEVKSSSESKTARRHDNKGNKNTSIFHTTNKPSDAPPTEQVPAIPKRSAFCPYCVNTLHYLDQCGNFALLTVEQRSSWIKSNRRCWRCGRSHQAAQCRLKVTCPKCKGKHLQALHDVNAKPPETPLSPVSSTNEVLYLDRRSGCNQVLLKISRVLLRNGENSLETYAVLDDGSERTILLPAAAQTLKLIGEPEDLALRTVRQDIKVMHGASVSFSISPADQPQKTFTIKGGQSQSVAAARPTLTSSLLGVLLRFREYAVAVCSDIKGMFHQVRLLPEDKTLLCFLWRNLQTEKPPSIYVWQVLPFGTTCSPCCATFALQKHVFDHSQEGEDVRVTIEKSFYVDNCLQSIPTAEEAKHLVDKLKALLAAGGFDLRQWASNKPETIKHLPKEARSESSELWLQESSTDPQELALGLRWLCNSDTLRYKYQLLEPPAPTMRNIYRVLARLYDRGFIVPFTTRAKVLVQRLWDKQREWDDPSLPEDILQPWLEWEAELPHLSQVTLPRCYVSPTINTTNCLRDIHVFADASERAYGSVAYLRSEDTNGQVEVSFLTARSRVAPKKQQSMPRLELCAALTAAQLAALLQHELTLSIDSIFLWTDSTTVLTWLHSDSCRFKLMMSPEAKPYRSCPMMAGGDMGQPSCSSHPSAGRAANKRRAEEDPELRKPAISCLITTTVTATLQSQADQCSSFTDLIETVALSHHGAAPSPPTLTAADYQNAERDILQQVQQENFPEEYNLLSTNKPIPATSRLLTLAPEFDHAAGLIRVGGRLRRSSHLEPETIHPVVLDPHHKVTQLIIQDTDRALCHPGSERLFAELRRKYWILRGREAVKRHQHSCPECQRWRAMPTVPKMSDLPEARLRLLKPPFFSTGMDCFGPFTVKVGRRLEKRWGIVFKCLTTRAVHLDILSSLDHDSFLMALRRFIARRGKPAELLSDQGTNFKGGERELREAFETVQPSLRDHLAKHQIQFKFNPPNAPHFGGVWEREVKSIKAALYATIQPQSVPEEVLRTVLIEVEGILNSKPLGYVSTDVADPDPVTPNLLLMGRLDPSLPQAVYEDAEPLSRRRLEAQSSASRPVLGLTLSEATCRRFRLAQNGTRTQRSCKLGPSSW</sequence>
<dbReference type="PANTHER" id="PTHR47331">
    <property type="entry name" value="PHD-TYPE DOMAIN-CONTAINING PROTEIN"/>
    <property type="match status" value="1"/>
</dbReference>
<dbReference type="Pfam" id="PF00078">
    <property type="entry name" value="RVT_1"/>
    <property type="match status" value="1"/>
</dbReference>
<dbReference type="InterPro" id="IPR005312">
    <property type="entry name" value="DUF1759"/>
</dbReference>
<feature type="domain" description="Integrase catalytic" evidence="4">
    <location>
        <begin position="1302"/>
        <end position="1488"/>
    </location>
</feature>
<dbReference type="InterPro" id="IPR001584">
    <property type="entry name" value="Integrase_cat-core"/>
</dbReference>
<feature type="compositionally biased region" description="Polar residues" evidence="3">
    <location>
        <begin position="462"/>
        <end position="474"/>
    </location>
</feature>
<comment type="similarity">
    <text evidence="1">Belongs to the beta type-B retroviral polymerase family. HERV class-II K(HML-2) pol subfamily.</text>
</comment>
<dbReference type="Pfam" id="PF17921">
    <property type="entry name" value="Integrase_H2C2"/>
    <property type="match status" value="1"/>
</dbReference>
<dbReference type="PROSITE" id="PS50994">
    <property type="entry name" value="INTEGRASE"/>
    <property type="match status" value="1"/>
</dbReference>
<dbReference type="EC" id="3.1.26.4" evidence="2"/>
<dbReference type="GO" id="GO:0004523">
    <property type="term" value="F:RNA-DNA hybrid ribonuclease activity"/>
    <property type="evidence" value="ECO:0007669"/>
    <property type="project" value="UniProtKB-EC"/>
</dbReference>
<dbReference type="InterPro" id="IPR008042">
    <property type="entry name" value="Retrotrans_Pao"/>
</dbReference>
<dbReference type="Gene3D" id="3.30.420.10">
    <property type="entry name" value="Ribonuclease H-like superfamily/Ribonuclease H"/>
    <property type="match status" value="1"/>
</dbReference>
<dbReference type="InterPro" id="IPR012337">
    <property type="entry name" value="RNaseH-like_sf"/>
</dbReference>
<evidence type="ECO:0000256" key="2">
    <source>
        <dbReference type="ARBA" id="ARBA00012180"/>
    </source>
</evidence>
<dbReference type="InterPro" id="IPR000477">
    <property type="entry name" value="RT_dom"/>
</dbReference>
<proteinExistence type="inferred from homology"/>
<dbReference type="SUPFAM" id="SSF56672">
    <property type="entry name" value="DNA/RNA polymerases"/>
    <property type="match status" value="1"/>
</dbReference>
<dbReference type="GO" id="GO:0015074">
    <property type="term" value="P:DNA integration"/>
    <property type="evidence" value="ECO:0007669"/>
    <property type="project" value="InterPro"/>
</dbReference>
<dbReference type="InterPro" id="IPR043502">
    <property type="entry name" value="DNA/RNA_pol_sf"/>
</dbReference>
<dbReference type="Pfam" id="PF05380">
    <property type="entry name" value="Peptidase_A17"/>
    <property type="match status" value="1"/>
</dbReference>
<dbReference type="InterPro" id="IPR036397">
    <property type="entry name" value="RNaseH_sf"/>
</dbReference>
<dbReference type="InterPro" id="IPR041588">
    <property type="entry name" value="Integrase_H2C2"/>
</dbReference>
<dbReference type="GO" id="GO:0003676">
    <property type="term" value="F:nucleic acid binding"/>
    <property type="evidence" value="ECO:0007669"/>
    <property type="project" value="InterPro"/>
</dbReference>
<evidence type="ECO:0000256" key="1">
    <source>
        <dbReference type="ARBA" id="ARBA00010879"/>
    </source>
</evidence>
<evidence type="ECO:0000256" key="3">
    <source>
        <dbReference type="SAM" id="MobiDB-lite"/>
    </source>
</evidence>
<dbReference type="Gene3D" id="3.10.10.10">
    <property type="entry name" value="HIV Type 1 Reverse Transcriptase, subunit A, domain 1"/>
    <property type="match status" value="1"/>
</dbReference>
<organism evidence="5 6">
    <name type="scientific">Mugilogobius chulae</name>
    <name type="common">yellowstripe goby</name>
    <dbReference type="NCBI Taxonomy" id="88201"/>
    <lineage>
        <taxon>Eukaryota</taxon>
        <taxon>Metazoa</taxon>
        <taxon>Chordata</taxon>
        <taxon>Craniata</taxon>
        <taxon>Vertebrata</taxon>
        <taxon>Euteleostomi</taxon>
        <taxon>Actinopterygii</taxon>
        <taxon>Neopterygii</taxon>
        <taxon>Teleostei</taxon>
        <taxon>Neoteleostei</taxon>
        <taxon>Acanthomorphata</taxon>
        <taxon>Gobiaria</taxon>
        <taxon>Gobiiformes</taxon>
        <taxon>Gobioidei</taxon>
        <taxon>Gobiidae</taxon>
        <taxon>Gobionellinae</taxon>
        <taxon>Mugilogobius</taxon>
    </lineage>
</organism>
<dbReference type="Proteomes" id="UP001460270">
    <property type="component" value="Unassembled WGS sequence"/>
</dbReference>
<gene>
    <name evidence="5" type="ORF">WMY93_001798</name>
</gene>
<dbReference type="InterPro" id="IPR043128">
    <property type="entry name" value="Rev_trsase/Diguanyl_cyclase"/>
</dbReference>
<feature type="region of interest" description="Disordered" evidence="3">
    <location>
        <begin position="448"/>
        <end position="483"/>
    </location>
</feature>
<reference evidence="6" key="1">
    <citation type="submission" date="2024-04" db="EMBL/GenBank/DDBJ databases">
        <title>Salinicola lusitanus LLJ914,a marine bacterium isolated from the Okinawa Trough.</title>
        <authorList>
            <person name="Li J."/>
        </authorList>
    </citation>
    <scope>NUCLEOTIDE SEQUENCE [LARGE SCALE GENOMIC DNA]</scope>
</reference>
<dbReference type="Gene3D" id="3.30.70.270">
    <property type="match status" value="1"/>
</dbReference>
<evidence type="ECO:0000313" key="5">
    <source>
        <dbReference type="EMBL" id="KAK7938472.1"/>
    </source>
</evidence>
<dbReference type="Pfam" id="PF03564">
    <property type="entry name" value="DUF1759"/>
    <property type="match status" value="1"/>
</dbReference>
<dbReference type="PANTHER" id="PTHR47331:SF5">
    <property type="entry name" value="RIBONUCLEASE H"/>
    <property type="match status" value="1"/>
</dbReference>
<comment type="caution">
    <text evidence="5">The sequence shown here is derived from an EMBL/GenBank/DDBJ whole genome shotgun (WGS) entry which is preliminary data.</text>
</comment>
<keyword evidence="6" id="KW-1185">Reference proteome</keyword>